<dbReference type="AlphaFoldDB" id="A0A1P8UDB6"/>
<protein>
    <recommendedName>
        <fullName evidence="3">N-acetyltransferase domain-containing protein</fullName>
    </recommendedName>
</protein>
<dbReference type="InterPro" id="IPR050832">
    <property type="entry name" value="Bact_Acetyltransf"/>
</dbReference>
<dbReference type="SUPFAM" id="SSF55729">
    <property type="entry name" value="Acyl-CoA N-acyltransferases (Nat)"/>
    <property type="match status" value="1"/>
</dbReference>
<dbReference type="STRING" id="1765967.BW247_00500"/>
<dbReference type="InterPro" id="IPR016181">
    <property type="entry name" value="Acyl_CoA_acyltransferase"/>
</dbReference>
<sequence length="161" mass="17792">MRAASPVTLRPASARDLAAINAIVESCVMGWKLPNRVKRLALSSYLYRPHDFDYMDILVALTAQDAIIGVAALEPVDPNELPPTRTALLLQGLYIDPDHQRQGVGKHLVDAARATARANKLDGLLVKAQNDASGFFRRCGFTPLAVNSPEIDYANRWWRRA</sequence>
<evidence type="ECO:0000313" key="4">
    <source>
        <dbReference type="EMBL" id="APZ41759.1"/>
    </source>
</evidence>
<dbReference type="EMBL" id="CP019434">
    <property type="protein sequence ID" value="APZ41759.1"/>
    <property type="molecule type" value="Genomic_DNA"/>
</dbReference>
<organism evidence="4 5">
    <name type="scientific">Acidihalobacter ferrooxydans</name>
    <dbReference type="NCBI Taxonomy" id="1765967"/>
    <lineage>
        <taxon>Bacteria</taxon>
        <taxon>Pseudomonadati</taxon>
        <taxon>Pseudomonadota</taxon>
        <taxon>Gammaproteobacteria</taxon>
        <taxon>Chromatiales</taxon>
        <taxon>Ectothiorhodospiraceae</taxon>
        <taxon>Acidihalobacter</taxon>
    </lineage>
</organism>
<keyword evidence="2" id="KW-0012">Acyltransferase</keyword>
<evidence type="ECO:0000313" key="5">
    <source>
        <dbReference type="Proteomes" id="UP000243807"/>
    </source>
</evidence>
<proteinExistence type="predicted"/>
<evidence type="ECO:0000259" key="3">
    <source>
        <dbReference type="PROSITE" id="PS51186"/>
    </source>
</evidence>
<dbReference type="Proteomes" id="UP000243807">
    <property type="component" value="Chromosome"/>
</dbReference>
<evidence type="ECO:0000256" key="2">
    <source>
        <dbReference type="ARBA" id="ARBA00023315"/>
    </source>
</evidence>
<dbReference type="PANTHER" id="PTHR43877">
    <property type="entry name" value="AMINOALKYLPHOSPHONATE N-ACETYLTRANSFERASE-RELATED-RELATED"/>
    <property type="match status" value="1"/>
</dbReference>
<evidence type="ECO:0000256" key="1">
    <source>
        <dbReference type="ARBA" id="ARBA00022679"/>
    </source>
</evidence>
<dbReference type="KEGG" id="afy:BW247_00500"/>
<reference evidence="4 5" key="1">
    <citation type="submission" date="2017-01" db="EMBL/GenBank/DDBJ databases">
        <title>Draft sequence of Acidihalobacter ferrooxidans strain DSM 14175 (strain V8).</title>
        <authorList>
            <person name="Khaleque H.N."/>
            <person name="Ramsay J.P."/>
            <person name="Murphy R.J.T."/>
            <person name="Kaksonen A.H."/>
            <person name="Boxall N.J."/>
            <person name="Watkin E.L.J."/>
        </authorList>
    </citation>
    <scope>NUCLEOTIDE SEQUENCE [LARGE SCALE GENOMIC DNA]</scope>
    <source>
        <strain evidence="4 5">V8</strain>
    </source>
</reference>
<feature type="domain" description="N-acetyltransferase" evidence="3">
    <location>
        <begin position="7"/>
        <end position="161"/>
    </location>
</feature>
<dbReference type="Gene3D" id="3.40.630.30">
    <property type="match status" value="1"/>
</dbReference>
<keyword evidence="5" id="KW-1185">Reference proteome</keyword>
<dbReference type="Pfam" id="PF13508">
    <property type="entry name" value="Acetyltransf_7"/>
    <property type="match status" value="1"/>
</dbReference>
<dbReference type="GO" id="GO:0016747">
    <property type="term" value="F:acyltransferase activity, transferring groups other than amino-acyl groups"/>
    <property type="evidence" value="ECO:0007669"/>
    <property type="project" value="InterPro"/>
</dbReference>
<accession>A0A1P8UDB6</accession>
<dbReference type="PROSITE" id="PS51186">
    <property type="entry name" value="GNAT"/>
    <property type="match status" value="1"/>
</dbReference>
<dbReference type="RefSeq" id="WP_076835106.1">
    <property type="nucleotide sequence ID" value="NZ_CP019434.1"/>
</dbReference>
<keyword evidence="1" id="KW-0808">Transferase</keyword>
<dbReference type="OrthoDB" id="5567621at2"/>
<gene>
    <name evidence="4" type="ORF">BW247_00500</name>
</gene>
<dbReference type="CDD" id="cd04301">
    <property type="entry name" value="NAT_SF"/>
    <property type="match status" value="1"/>
</dbReference>
<name>A0A1P8UDB6_9GAMM</name>
<dbReference type="InterPro" id="IPR000182">
    <property type="entry name" value="GNAT_dom"/>
</dbReference>